<dbReference type="PANTHER" id="PTHR35807">
    <property type="entry name" value="TRANSCRIPTIONAL REGULATOR REDD-RELATED"/>
    <property type="match status" value="1"/>
</dbReference>
<accession>A0A7X6L1S0</accession>
<dbReference type="SUPFAM" id="SSF46894">
    <property type="entry name" value="C-terminal effector domain of the bipartite response regulators"/>
    <property type="match status" value="1"/>
</dbReference>
<dbReference type="SMART" id="SM00382">
    <property type="entry name" value="AAA"/>
    <property type="match status" value="1"/>
</dbReference>
<dbReference type="Pfam" id="PF13191">
    <property type="entry name" value="AAA_16"/>
    <property type="match status" value="1"/>
</dbReference>
<dbReference type="SMART" id="SM01043">
    <property type="entry name" value="BTAD"/>
    <property type="match status" value="1"/>
</dbReference>
<protein>
    <submittedName>
        <fullName evidence="7">AAA family ATPase</fullName>
    </submittedName>
</protein>
<dbReference type="Pfam" id="PF03704">
    <property type="entry name" value="BTAD"/>
    <property type="match status" value="1"/>
</dbReference>
<keyword evidence="8" id="KW-1185">Reference proteome</keyword>
<dbReference type="InterPro" id="IPR011990">
    <property type="entry name" value="TPR-like_helical_dom_sf"/>
</dbReference>
<dbReference type="InterPro" id="IPR003593">
    <property type="entry name" value="AAA+_ATPase"/>
</dbReference>
<dbReference type="Gene3D" id="1.25.40.10">
    <property type="entry name" value="Tetratricopeptide repeat domain"/>
    <property type="match status" value="2"/>
</dbReference>
<dbReference type="InterPro" id="IPR036388">
    <property type="entry name" value="WH-like_DNA-bd_sf"/>
</dbReference>
<evidence type="ECO:0000313" key="8">
    <source>
        <dbReference type="Proteomes" id="UP000540698"/>
    </source>
</evidence>
<feature type="DNA-binding region" description="OmpR/PhoB-type" evidence="5">
    <location>
        <begin position="1"/>
        <end position="98"/>
    </location>
</feature>
<dbReference type="GO" id="GO:0000160">
    <property type="term" value="P:phosphorelay signal transduction system"/>
    <property type="evidence" value="ECO:0007669"/>
    <property type="project" value="InterPro"/>
</dbReference>
<keyword evidence="2" id="KW-0805">Transcription regulation</keyword>
<dbReference type="Pfam" id="PF00486">
    <property type="entry name" value="Trans_reg_C"/>
    <property type="match status" value="1"/>
</dbReference>
<dbReference type="InterPro" id="IPR027417">
    <property type="entry name" value="P-loop_NTPase"/>
</dbReference>
<evidence type="ECO:0000256" key="3">
    <source>
        <dbReference type="ARBA" id="ARBA00023125"/>
    </source>
</evidence>
<dbReference type="InterPro" id="IPR005158">
    <property type="entry name" value="BTAD"/>
</dbReference>
<feature type="domain" description="OmpR/PhoB-type" evidence="6">
    <location>
        <begin position="1"/>
        <end position="98"/>
    </location>
</feature>
<evidence type="ECO:0000256" key="1">
    <source>
        <dbReference type="ARBA" id="ARBA00005820"/>
    </source>
</evidence>
<dbReference type="SUPFAM" id="SSF48452">
    <property type="entry name" value="TPR-like"/>
    <property type="match status" value="1"/>
</dbReference>
<dbReference type="EMBL" id="JAAXOS010000003">
    <property type="protein sequence ID" value="NKY26218.1"/>
    <property type="molecule type" value="Genomic_DNA"/>
</dbReference>
<dbReference type="InterPro" id="IPR016032">
    <property type="entry name" value="Sig_transdc_resp-reg_C-effctor"/>
</dbReference>
<dbReference type="InterPro" id="IPR041664">
    <property type="entry name" value="AAA_16"/>
</dbReference>
<gene>
    <name evidence="7" type="ORF">HGB38_08310</name>
</gene>
<evidence type="ECO:0000256" key="5">
    <source>
        <dbReference type="PROSITE-ProRule" id="PRU01091"/>
    </source>
</evidence>
<dbReference type="Proteomes" id="UP000540698">
    <property type="component" value="Unassembled WGS sequence"/>
</dbReference>
<evidence type="ECO:0000256" key="2">
    <source>
        <dbReference type="ARBA" id="ARBA00023015"/>
    </source>
</evidence>
<keyword evidence="3 5" id="KW-0238">DNA-binding</keyword>
<keyword evidence="4" id="KW-0804">Transcription</keyword>
<dbReference type="InterPro" id="IPR001867">
    <property type="entry name" value="OmpR/PhoB-type_DNA-bd"/>
</dbReference>
<dbReference type="CDD" id="cd15831">
    <property type="entry name" value="BTAD"/>
    <property type="match status" value="1"/>
</dbReference>
<name>A0A7X6L1S0_9NOCA</name>
<evidence type="ECO:0000259" key="6">
    <source>
        <dbReference type="PROSITE" id="PS51755"/>
    </source>
</evidence>
<dbReference type="GO" id="GO:0003677">
    <property type="term" value="F:DNA binding"/>
    <property type="evidence" value="ECO:0007669"/>
    <property type="project" value="UniProtKB-UniRule"/>
</dbReference>
<sequence>MVRIQVLGSLTAANERGRIELGGPRQRGVLALLLVARGAVVPVDRLIDDLWRGEPPPRALGALQAYISHLRKLLEPDRPPRSPATVLVSQAPGYALRLDAEAVDAWQFEAEVRTVPRDLEERRHRLERALGRWHGPAFAEFYDESWARPEANRLEELRLAARERLAATLVELGDPAAAVAEADALTSTHPLREEAWRISALARFHAGRQADALAALRAARQVLADELGIDPGPALVQLEADLLAQRIPVELPAAAVFPAPRAILSPPHSEFLGRTNELDQLRNAAQVGAGPRVATVIGEAGSGKSTLLRRLRAELRADGWRVVTGRCPEEDGAPPAWAWVEALRELACEVDPGEFAGPLEPLLGDRRDETGTDVSFGRFLLHRAVGGYLAEAARRQPLAVFFDDLHRGDSETAALLGSVAKSAAVLIVIAYRPEEMGIHLEDALASLAPTTAVRVHLRGLTFDDAAALVRSTSGRDPDRATLEALAERTGGNPFYLIESARLLGSEGALVATSEVPEGVRDVLRRRFARLPEITVSLLRLAAVIGREFDIDVLIGAAEVDEDAVLDAVEAGVLAGLLDEPGPGAARFAHALVRDALLGDLSRVRRHRWHLRVAESTERTSPDDLSALAHHFGEALTPATARRAAEYALAAAEQAERRFAHEVAAQSYGRAVAALERVPGADTTGERVTALSRMSRSHLAAGAGMPARDARDRAVSAADTPERLVEALTAWDTATPWLNRAYGTVDQRAVASIDRALRTPGLTSEARCRLLVALVREIGGELNERAREAAGEAEALARGLADPGLLGLALEARTSVYDTTVPLGDRQRLAAELIGVGENNDLPSFALLGRNAALQVAAASGDIERAREELAAATSLADRYLWRQAQAANTMGLGMLAHFTGDLEAAERHYHRAHELFTRYHVLDADGVVMIALFTVRLTQNRVGELASMFVELARSDTELVVDPLVLALLATGDREGAREAARARRPLRADFFRSLFLTVRGMAVVGLGQRAEALPVYEQLRTYSGQIAGADTGAFAAGPVDTVLGDLAALLGKPGRAAGHYASAERLARRCGCQEWITAVRVKSNSQADH</sequence>
<dbReference type="AlphaFoldDB" id="A0A7X6L1S0"/>
<evidence type="ECO:0000313" key="7">
    <source>
        <dbReference type="EMBL" id="NKY26218.1"/>
    </source>
</evidence>
<proteinExistence type="inferred from homology"/>
<dbReference type="PANTHER" id="PTHR35807:SF1">
    <property type="entry name" value="TRANSCRIPTIONAL REGULATOR REDD"/>
    <property type="match status" value="1"/>
</dbReference>
<comment type="similarity">
    <text evidence="1">Belongs to the AfsR/DnrI/RedD regulatory family.</text>
</comment>
<dbReference type="PROSITE" id="PS51755">
    <property type="entry name" value="OMPR_PHOB"/>
    <property type="match status" value="1"/>
</dbReference>
<organism evidence="7 8">
    <name type="scientific">Nocardia gamkensis</name>
    <dbReference type="NCBI Taxonomy" id="352869"/>
    <lineage>
        <taxon>Bacteria</taxon>
        <taxon>Bacillati</taxon>
        <taxon>Actinomycetota</taxon>
        <taxon>Actinomycetes</taxon>
        <taxon>Mycobacteriales</taxon>
        <taxon>Nocardiaceae</taxon>
        <taxon>Nocardia</taxon>
    </lineage>
</organism>
<reference evidence="7 8" key="1">
    <citation type="submission" date="2020-04" db="EMBL/GenBank/DDBJ databases">
        <title>MicrobeNet Type strains.</title>
        <authorList>
            <person name="Nicholson A.C."/>
        </authorList>
    </citation>
    <scope>NUCLEOTIDE SEQUENCE [LARGE SCALE GENOMIC DNA]</scope>
    <source>
        <strain evidence="7 8">DSM 44956</strain>
    </source>
</reference>
<dbReference type="SUPFAM" id="SSF52540">
    <property type="entry name" value="P-loop containing nucleoside triphosphate hydrolases"/>
    <property type="match status" value="1"/>
</dbReference>
<comment type="caution">
    <text evidence="7">The sequence shown here is derived from an EMBL/GenBank/DDBJ whole genome shotgun (WGS) entry which is preliminary data.</text>
</comment>
<dbReference type="Gene3D" id="1.10.10.10">
    <property type="entry name" value="Winged helix-like DNA-binding domain superfamily/Winged helix DNA-binding domain"/>
    <property type="match status" value="1"/>
</dbReference>
<evidence type="ECO:0000256" key="4">
    <source>
        <dbReference type="ARBA" id="ARBA00023163"/>
    </source>
</evidence>
<dbReference type="InterPro" id="IPR051677">
    <property type="entry name" value="AfsR-DnrI-RedD_regulator"/>
</dbReference>
<dbReference type="GO" id="GO:0006355">
    <property type="term" value="P:regulation of DNA-templated transcription"/>
    <property type="evidence" value="ECO:0007669"/>
    <property type="project" value="InterPro"/>
</dbReference>
<dbReference type="SMART" id="SM00862">
    <property type="entry name" value="Trans_reg_C"/>
    <property type="match status" value="1"/>
</dbReference>